<dbReference type="PANTHER" id="PTHR33198:SF20">
    <property type="entry name" value="RETROTRANSPOSON GAG DOMAIN-CONTAINING PROTEIN"/>
    <property type="match status" value="1"/>
</dbReference>
<comment type="caution">
    <text evidence="2">The sequence shown here is derived from an EMBL/GenBank/DDBJ whole genome shotgun (WGS) entry which is preliminary data.</text>
</comment>
<keyword evidence="3" id="KW-1185">Reference proteome</keyword>
<dbReference type="EMBL" id="BLXT01004116">
    <property type="protein sequence ID" value="GFO09725.1"/>
    <property type="molecule type" value="Genomic_DNA"/>
</dbReference>
<name>A0AAV4AQY2_9GAST</name>
<gene>
    <name evidence="2" type="ORF">PoB_003623000</name>
</gene>
<sequence length="228" mass="26393">MLSHVPPKNKKEGREIFNTFNLGEQKLQNIIDAFDNYCKPKENITVERYKFNSRNQTRTETFDQYVTDLKKLAKTCKFGTLQDELIRDKIVCGIANEKIKERLLREDKLTLDKAIDICRAAEESQKHVKMFETDVNLSVNKIKKKTKVQTMHREENTLSTNPRLDRRLTAKLGLKLISVLGVVMSTHQDHAQHMEKHAVHVENKIISRTSAKPKHEKGKLIKTASQET</sequence>
<protein>
    <submittedName>
        <fullName evidence="2">Polyprotein</fullName>
    </submittedName>
</protein>
<accession>A0AAV4AQY2</accession>
<evidence type="ECO:0000313" key="3">
    <source>
        <dbReference type="Proteomes" id="UP000735302"/>
    </source>
</evidence>
<dbReference type="AlphaFoldDB" id="A0AAV4AQY2"/>
<evidence type="ECO:0000313" key="2">
    <source>
        <dbReference type="EMBL" id="GFO09725.1"/>
    </source>
</evidence>
<evidence type="ECO:0000256" key="1">
    <source>
        <dbReference type="SAM" id="MobiDB-lite"/>
    </source>
</evidence>
<proteinExistence type="predicted"/>
<organism evidence="2 3">
    <name type="scientific">Plakobranchus ocellatus</name>
    <dbReference type="NCBI Taxonomy" id="259542"/>
    <lineage>
        <taxon>Eukaryota</taxon>
        <taxon>Metazoa</taxon>
        <taxon>Spiralia</taxon>
        <taxon>Lophotrochozoa</taxon>
        <taxon>Mollusca</taxon>
        <taxon>Gastropoda</taxon>
        <taxon>Heterobranchia</taxon>
        <taxon>Euthyneura</taxon>
        <taxon>Panpulmonata</taxon>
        <taxon>Sacoglossa</taxon>
        <taxon>Placobranchoidea</taxon>
        <taxon>Plakobranchidae</taxon>
        <taxon>Plakobranchus</taxon>
    </lineage>
</organism>
<reference evidence="2 3" key="1">
    <citation type="journal article" date="2021" name="Elife">
        <title>Chloroplast acquisition without the gene transfer in kleptoplastic sea slugs, Plakobranchus ocellatus.</title>
        <authorList>
            <person name="Maeda T."/>
            <person name="Takahashi S."/>
            <person name="Yoshida T."/>
            <person name="Shimamura S."/>
            <person name="Takaki Y."/>
            <person name="Nagai Y."/>
            <person name="Toyoda A."/>
            <person name="Suzuki Y."/>
            <person name="Arimoto A."/>
            <person name="Ishii H."/>
            <person name="Satoh N."/>
            <person name="Nishiyama T."/>
            <person name="Hasebe M."/>
            <person name="Maruyama T."/>
            <person name="Minagawa J."/>
            <person name="Obokata J."/>
            <person name="Shigenobu S."/>
        </authorList>
    </citation>
    <scope>NUCLEOTIDE SEQUENCE [LARGE SCALE GENOMIC DNA]</scope>
</reference>
<dbReference type="PANTHER" id="PTHR33198">
    <property type="entry name" value="ANK_REP_REGION DOMAIN-CONTAINING PROTEIN-RELATED"/>
    <property type="match status" value="1"/>
</dbReference>
<feature type="region of interest" description="Disordered" evidence="1">
    <location>
        <begin position="208"/>
        <end position="228"/>
    </location>
</feature>
<dbReference type="Proteomes" id="UP000735302">
    <property type="component" value="Unassembled WGS sequence"/>
</dbReference>